<dbReference type="KEGG" id="hdi:HDIA_0435"/>
<protein>
    <recommendedName>
        <fullName evidence="3">STAS domain-containing protein</fullName>
    </recommendedName>
</protein>
<evidence type="ECO:0000313" key="1">
    <source>
        <dbReference type="EMBL" id="SON53976.1"/>
    </source>
</evidence>
<keyword evidence="2" id="KW-1185">Reference proteome</keyword>
<evidence type="ECO:0008006" key="3">
    <source>
        <dbReference type="Google" id="ProtNLM"/>
    </source>
</evidence>
<dbReference type="OrthoDB" id="7576888at2"/>
<dbReference type="EMBL" id="LT960614">
    <property type="protein sequence ID" value="SON53976.1"/>
    <property type="molecule type" value="Genomic_DNA"/>
</dbReference>
<dbReference type="AlphaFoldDB" id="A0A2C9D157"/>
<dbReference type="Proteomes" id="UP000223606">
    <property type="component" value="Chromosome 1"/>
</dbReference>
<dbReference type="RefSeq" id="WP_099553940.1">
    <property type="nucleotide sequence ID" value="NZ_LT960614.1"/>
</dbReference>
<evidence type="ECO:0000313" key="2">
    <source>
        <dbReference type="Proteomes" id="UP000223606"/>
    </source>
</evidence>
<reference evidence="2" key="1">
    <citation type="submission" date="2017-09" db="EMBL/GenBank/DDBJ databases">
        <title>Genome sequence of Nannocystis excedens DSM 71.</title>
        <authorList>
            <person name="Blom J."/>
        </authorList>
    </citation>
    <scope>NUCLEOTIDE SEQUENCE [LARGE SCALE GENOMIC DNA]</scope>
    <source>
        <strain evidence="2">type strain: E19</strain>
    </source>
</reference>
<sequence>MLDAMAESGDFVLVLPDAAMPDVSFVQLVEAARLKAEMAGGSLSLSKAADGPLHAVLERGGFLTDMRPQDAKFWLHQE</sequence>
<organism evidence="1 2">
    <name type="scientific">Hartmannibacter diazotrophicus</name>
    <dbReference type="NCBI Taxonomy" id="1482074"/>
    <lineage>
        <taxon>Bacteria</taxon>
        <taxon>Pseudomonadati</taxon>
        <taxon>Pseudomonadota</taxon>
        <taxon>Alphaproteobacteria</taxon>
        <taxon>Hyphomicrobiales</taxon>
        <taxon>Pleomorphomonadaceae</taxon>
        <taxon>Hartmannibacter</taxon>
    </lineage>
</organism>
<gene>
    <name evidence="1" type="ORF">HDIA_0435</name>
</gene>
<proteinExistence type="predicted"/>
<accession>A0A2C9D157</accession>
<name>A0A2C9D157_9HYPH</name>